<evidence type="ECO:0000256" key="2">
    <source>
        <dbReference type="ARBA" id="ARBA00022473"/>
    </source>
</evidence>
<feature type="compositionally biased region" description="Polar residues" evidence="8">
    <location>
        <begin position="504"/>
        <end position="521"/>
    </location>
</feature>
<evidence type="ECO:0000259" key="9">
    <source>
        <dbReference type="Pfam" id="PF06136"/>
    </source>
</evidence>
<dbReference type="EMBL" id="CM035406">
    <property type="protein sequence ID" value="KAH7445347.1"/>
    <property type="molecule type" value="Genomic_DNA"/>
</dbReference>
<keyword evidence="5" id="KW-0472">Membrane</keyword>
<evidence type="ECO:0000256" key="7">
    <source>
        <dbReference type="ARBA" id="ARBA00024211"/>
    </source>
</evidence>
<keyword evidence="4" id="KW-0132">Cell division</keyword>
<dbReference type="Proteomes" id="UP000825935">
    <property type="component" value="Chromosome 1"/>
</dbReference>
<protein>
    <recommendedName>
        <fullName evidence="9">SOSEKI DIX-like domain-containing protein</fullName>
    </recommendedName>
</protein>
<evidence type="ECO:0000256" key="5">
    <source>
        <dbReference type="ARBA" id="ARBA00023136"/>
    </source>
</evidence>
<dbReference type="AlphaFoldDB" id="A0A8T2VHN3"/>
<gene>
    <name evidence="10" type="ORF">KP509_01G003700</name>
</gene>
<feature type="compositionally biased region" description="Polar residues" evidence="8">
    <location>
        <begin position="364"/>
        <end position="392"/>
    </location>
</feature>
<feature type="compositionally biased region" description="Basic and acidic residues" evidence="8">
    <location>
        <begin position="132"/>
        <end position="141"/>
    </location>
</feature>
<keyword evidence="11" id="KW-1185">Reference proteome</keyword>
<feature type="compositionally biased region" description="Low complexity" evidence="8">
    <location>
        <begin position="666"/>
        <end position="677"/>
    </location>
</feature>
<dbReference type="GO" id="GO:0005886">
    <property type="term" value="C:plasma membrane"/>
    <property type="evidence" value="ECO:0007669"/>
    <property type="project" value="UniProtKB-SubCell"/>
</dbReference>
<keyword evidence="3" id="KW-1003">Cell membrane</keyword>
<dbReference type="OrthoDB" id="1907705at2759"/>
<feature type="domain" description="SOSEKI DIX-like" evidence="9">
    <location>
        <begin position="16"/>
        <end position="102"/>
    </location>
</feature>
<feature type="region of interest" description="Disordered" evidence="8">
    <location>
        <begin position="350"/>
        <end position="392"/>
    </location>
</feature>
<accession>A0A8T2VHN3</accession>
<dbReference type="GO" id="GO:0051258">
    <property type="term" value="P:protein polymerization"/>
    <property type="evidence" value="ECO:0007669"/>
    <property type="project" value="UniProtKB-ARBA"/>
</dbReference>
<feature type="region of interest" description="Disordered" evidence="8">
    <location>
        <begin position="117"/>
        <end position="141"/>
    </location>
</feature>
<evidence type="ECO:0000256" key="3">
    <source>
        <dbReference type="ARBA" id="ARBA00022475"/>
    </source>
</evidence>
<evidence type="ECO:0000256" key="8">
    <source>
        <dbReference type="SAM" id="MobiDB-lite"/>
    </source>
</evidence>
<dbReference type="Pfam" id="PF06136">
    <property type="entry name" value="SOK"/>
    <property type="match status" value="1"/>
</dbReference>
<sequence length="718" mass="78894">MEVKSSVHSRPLRRKVHVVYYLSRVDQMDQPHLLEAYISGSQDGIPLRDFKKWLAILRGKSIPSSFSWSYKRAYKNGFIWHDLGENDLIFPLFKNEYVLMGSAKKERGINTGECTCGSDYQKRQPHNSGASDQEKLADDNHTQTCIGQSMRIQKLGTKSISHDAGDHTPVRVMSDVGSSAMSGLAANKNSFYDNMSRTVNKNGRHYRAGGLSRSFNGVTAQGLLEDVRSSLTHKDTIRLSRIECNRSVGCSFPAGRVMSLNSEATPTDKRVAHMQETRMMDVQQAQSHDVVKKENNKYKKDTLSVERAKYSAAASTLDVTRSNEHYLQRTRIDQDGDDFYSTYIMDASTQTGDSTRCSTEDQQDGANSESPNETSKFSPPNSACLNSTDGVSSERLSNIHDHAHSHNRRTHYQASKTFFNVSASDKPRVTPPPAEDANILTGHPNECLTDNTSFNNRLTSPGTLSSCSGVSARSSTRFAREEGDIIPIPPTSSESGNKNDSRVHNSGRNCKSLPYANSTRTRPAGISLSGAHALLKQILRCGKADATRGKRLPSITVNSNDTVVPGVQGIASCRRLRDTVGDDEGYDESSSVRSMPCKRGGLLKKLTSIAKSESDDRREARARASIESSIRDSRELIMSPDSMYSSSGDRQHLKDTVIKAHSLGTSSAAAGFRSSSSQLPRSAGMRATNGASSFSTQNAIDHSSCRKADLNEGDKRRF</sequence>
<comment type="similarity">
    <text evidence="7">Belongs to the SOSEKI family.</text>
</comment>
<dbReference type="InterPro" id="IPR010369">
    <property type="entry name" value="SOK"/>
</dbReference>
<evidence type="ECO:0000256" key="6">
    <source>
        <dbReference type="ARBA" id="ARBA00023306"/>
    </source>
</evidence>
<evidence type="ECO:0000256" key="4">
    <source>
        <dbReference type="ARBA" id="ARBA00022618"/>
    </source>
</evidence>
<dbReference type="PANTHER" id="PTHR31083:SF6">
    <property type="entry name" value="PROTEIN SOSEKI 3"/>
    <property type="match status" value="1"/>
</dbReference>
<comment type="caution">
    <text evidence="10">The sequence shown here is derived from an EMBL/GenBank/DDBJ whole genome shotgun (WGS) entry which is preliminary data.</text>
</comment>
<proteinExistence type="inferred from homology"/>
<feature type="compositionally biased region" description="Basic and acidic residues" evidence="8">
    <location>
        <begin position="703"/>
        <end position="718"/>
    </location>
</feature>
<name>A0A8T2VHN3_CERRI</name>
<evidence type="ECO:0000313" key="11">
    <source>
        <dbReference type="Proteomes" id="UP000825935"/>
    </source>
</evidence>
<reference evidence="10" key="1">
    <citation type="submission" date="2021-08" db="EMBL/GenBank/DDBJ databases">
        <title>WGS assembly of Ceratopteris richardii.</title>
        <authorList>
            <person name="Marchant D.B."/>
            <person name="Chen G."/>
            <person name="Jenkins J."/>
            <person name="Shu S."/>
            <person name="Leebens-Mack J."/>
            <person name="Grimwood J."/>
            <person name="Schmutz J."/>
            <person name="Soltis P."/>
            <person name="Soltis D."/>
            <person name="Chen Z.-H."/>
        </authorList>
    </citation>
    <scope>NUCLEOTIDE SEQUENCE</scope>
    <source>
        <strain evidence="10">Whitten #5841</strain>
        <tissue evidence="10">Leaf</tissue>
    </source>
</reference>
<feature type="region of interest" description="Disordered" evidence="8">
    <location>
        <begin position="665"/>
        <end position="718"/>
    </location>
</feature>
<dbReference type="EMBL" id="CM035406">
    <property type="protein sequence ID" value="KAH7445346.1"/>
    <property type="molecule type" value="Genomic_DNA"/>
</dbReference>
<dbReference type="PANTHER" id="PTHR31083">
    <property type="entry name" value="UPSTREAM OF FLC PROTEIN (DUF966)"/>
    <property type="match status" value="1"/>
</dbReference>
<evidence type="ECO:0000313" key="10">
    <source>
        <dbReference type="EMBL" id="KAH7445346.1"/>
    </source>
</evidence>
<feature type="region of interest" description="Disordered" evidence="8">
    <location>
        <begin position="480"/>
        <end position="522"/>
    </location>
</feature>
<comment type="subcellular location">
    <subcellularLocation>
        <location evidence="1">Cell membrane</location>
        <topology evidence="1">Peripheral membrane protein</topology>
        <orientation evidence="1">Cytoplasmic side</orientation>
    </subcellularLocation>
</comment>
<keyword evidence="6" id="KW-0131">Cell cycle</keyword>
<evidence type="ECO:0000256" key="1">
    <source>
        <dbReference type="ARBA" id="ARBA00004413"/>
    </source>
</evidence>
<dbReference type="GO" id="GO:0051301">
    <property type="term" value="P:cell division"/>
    <property type="evidence" value="ECO:0007669"/>
    <property type="project" value="UniProtKB-KW"/>
</dbReference>
<feature type="compositionally biased region" description="Polar residues" evidence="8">
    <location>
        <begin position="689"/>
        <end position="701"/>
    </location>
</feature>
<organism evidence="10 11">
    <name type="scientific">Ceratopteris richardii</name>
    <name type="common">Triangle waterfern</name>
    <dbReference type="NCBI Taxonomy" id="49495"/>
    <lineage>
        <taxon>Eukaryota</taxon>
        <taxon>Viridiplantae</taxon>
        <taxon>Streptophyta</taxon>
        <taxon>Embryophyta</taxon>
        <taxon>Tracheophyta</taxon>
        <taxon>Polypodiopsida</taxon>
        <taxon>Polypodiidae</taxon>
        <taxon>Polypodiales</taxon>
        <taxon>Pteridineae</taxon>
        <taxon>Pteridaceae</taxon>
        <taxon>Parkerioideae</taxon>
        <taxon>Ceratopteris</taxon>
    </lineage>
</organism>
<dbReference type="InterPro" id="IPR048351">
    <property type="entry name" value="SOK_DIX"/>
</dbReference>
<keyword evidence="2" id="KW-0217">Developmental protein</keyword>